<protein>
    <submittedName>
        <fullName evidence="1">Uncharacterized protein</fullName>
    </submittedName>
</protein>
<gene>
    <name evidence="1" type="ORF">L873DRAFT_1302040</name>
</gene>
<organism evidence="1 2">
    <name type="scientific">Choiromyces venosus 120613-1</name>
    <dbReference type="NCBI Taxonomy" id="1336337"/>
    <lineage>
        <taxon>Eukaryota</taxon>
        <taxon>Fungi</taxon>
        <taxon>Dikarya</taxon>
        <taxon>Ascomycota</taxon>
        <taxon>Pezizomycotina</taxon>
        <taxon>Pezizomycetes</taxon>
        <taxon>Pezizales</taxon>
        <taxon>Tuberaceae</taxon>
        <taxon>Choiromyces</taxon>
    </lineage>
</organism>
<sequence length="151" mass="17296">MQGNTINNWARYKSKTPHDSFLYMTWQTIVHPFNPESSHWNYYFHCKVSPFEASHGMIVTPDQYQPEEELLMSPQDRESLWSAWHFGYAPLLAWPSVLFVRVQLQLGPGILRGKGLPGTLGEATKSLQVHNSIPGDSTIRVHPMLIDRSFA</sequence>
<dbReference type="EMBL" id="ML120423">
    <property type="protein sequence ID" value="RPA95630.1"/>
    <property type="molecule type" value="Genomic_DNA"/>
</dbReference>
<accession>A0A3N4JGU1</accession>
<name>A0A3N4JGU1_9PEZI</name>
<evidence type="ECO:0000313" key="2">
    <source>
        <dbReference type="Proteomes" id="UP000276215"/>
    </source>
</evidence>
<dbReference type="AlphaFoldDB" id="A0A3N4JGU1"/>
<proteinExistence type="predicted"/>
<keyword evidence="2" id="KW-1185">Reference proteome</keyword>
<dbReference type="Proteomes" id="UP000276215">
    <property type="component" value="Unassembled WGS sequence"/>
</dbReference>
<evidence type="ECO:0000313" key="1">
    <source>
        <dbReference type="EMBL" id="RPA95630.1"/>
    </source>
</evidence>
<reference evidence="1 2" key="1">
    <citation type="journal article" date="2018" name="Nat. Ecol. Evol.">
        <title>Pezizomycetes genomes reveal the molecular basis of ectomycorrhizal truffle lifestyle.</title>
        <authorList>
            <person name="Murat C."/>
            <person name="Payen T."/>
            <person name="Noel B."/>
            <person name="Kuo A."/>
            <person name="Morin E."/>
            <person name="Chen J."/>
            <person name="Kohler A."/>
            <person name="Krizsan K."/>
            <person name="Balestrini R."/>
            <person name="Da Silva C."/>
            <person name="Montanini B."/>
            <person name="Hainaut M."/>
            <person name="Levati E."/>
            <person name="Barry K.W."/>
            <person name="Belfiori B."/>
            <person name="Cichocki N."/>
            <person name="Clum A."/>
            <person name="Dockter R.B."/>
            <person name="Fauchery L."/>
            <person name="Guy J."/>
            <person name="Iotti M."/>
            <person name="Le Tacon F."/>
            <person name="Lindquist E.A."/>
            <person name="Lipzen A."/>
            <person name="Malagnac F."/>
            <person name="Mello A."/>
            <person name="Molinier V."/>
            <person name="Miyauchi S."/>
            <person name="Poulain J."/>
            <person name="Riccioni C."/>
            <person name="Rubini A."/>
            <person name="Sitrit Y."/>
            <person name="Splivallo R."/>
            <person name="Traeger S."/>
            <person name="Wang M."/>
            <person name="Zifcakova L."/>
            <person name="Wipf D."/>
            <person name="Zambonelli A."/>
            <person name="Paolocci F."/>
            <person name="Nowrousian M."/>
            <person name="Ottonello S."/>
            <person name="Baldrian P."/>
            <person name="Spatafora J.W."/>
            <person name="Henrissat B."/>
            <person name="Nagy L.G."/>
            <person name="Aury J.M."/>
            <person name="Wincker P."/>
            <person name="Grigoriev I.V."/>
            <person name="Bonfante P."/>
            <person name="Martin F.M."/>
        </authorList>
    </citation>
    <scope>NUCLEOTIDE SEQUENCE [LARGE SCALE GENOMIC DNA]</scope>
    <source>
        <strain evidence="1 2">120613-1</strain>
    </source>
</reference>